<dbReference type="InterPro" id="IPR027417">
    <property type="entry name" value="P-loop_NTPase"/>
</dbReference>
<feature type="compositionally biased region" description="Low complexity" evidence="7">
    <location>
        <begin position="135"/>
        <end position="147"/>
    </location>
</feature>
<dbReference type="GO" id="GO:0003682">
    <property type="term" value="F:chromatin binding"/>
    <property type="evidence" value="ECO:0007669"/>
    <property type="project" value="TreeGrafter"/>
</dbReference>
<feature type="compositionally biased region" description="Acidic residues" evidence="7">
    <location>
        <begin position="148"/>
        <end position="158"/>
    </location>
</feature>
<dbReference type="OrthoDB" id="5857104at2759"/>
<dbReference type="InterPro" id="IPR000953">
    <property type="entry name" value="Chromo/chromo_shadow_dom"/>
</dbReference>
<dbReference type="GO" id="GO:0005524">
    <property type="term" value="F:ATP binding"/>
    <property type="evidence" value="ECO:0007669"/>
    <property type="project" value="UniProtKB-KW"/>
</dbReference>
<dbReference type="InterPro" id="IPR049730">
    <property type="entry name" value="SNF2/RAD54-like_C"/>
</dbReference>
<evidence type="ECO:0000259" key="8">
    <source>
        <dbReference type="PROSITE" id="PS50013"/>
    </source>
</evidence>
<feature type="domain" description="Chromo" evidence="8">
    <location>
        <begin position="320"/>
        <end position="373"/>
    </location>
</feature>
<evidence type="ECO:0000313" key="12">
    <source>
        <dbReference type="Proteomes" id="UP000039324"/>
    </source>
</evidence>
<feature type="region of interest" description="Disordered" evidence="7">
    <location>
        <begin position="1359"/>
        <end position="1395"/>
    </location>
</feature>
<accession>A0A0G4IUH2</accession>
<dbReference type="InterPro" id="IPR016197">
    <property type="entry name" value="Chromo-like_dom_sf"/>
</dbReference>
<feature type="domain" description="Helicase C-terminal" evidence="10">
    <location>
        <begin position="783"/>
        <end position="935"/>
    </location>
</feature>
<dbReference type="GO" id="GO:0016887">
    <property type="term" value="F:ATP hydrolysis activity"/>
    <property type="evidence" value="ECO:0007669"/>
    <property type="project" value="TreeGrafter"/>
</dbReference>
<dbReference type="SUPFAM" id="SSF52540">
    <property type="entry name" value="P-loop containing nucleoside triphosphate hydrolases"/>
    <property type="match status" value="2"/>
</dbReference>
<dbReference type="SUPFAM" id="SSF54160">
    <property type="entry name" value="Chromo domain-like"/>
    <property type="match status" value="2"/>
</dbReference>
<keyword evidence="2" id="KW-0677">Repeat</keyword>
<sequence length="1730" mass="192658">MPCALIISARVGEVRRARRGTESADPRLGVYSVVRCARSVVAHRAPSSPGRVARDWSQSAPRLHGYRAGFHCVCTAPSSMSRRAQRPATIDIRPSRTSRQAALQRVPSRRKRARDDDDDDDDTDDDLVIRSATGSSNVSVNNDASDSAVDENDDDDDETVPRSRTGSRRSARDVKASSAQRGSDADDLDEYLEPIEDDDDANGASGASEDDDGGGDVIEKIIARRVVTPSSGKGPSEEFLVKYKDVSYVHCEWIPRAGLEATKADRARLNRFLQNEGTNDDDAVDVDGDDDNNVSNGQYFPSDYCRVDRIVAHRSALDAGGSKRTLRLADLREGKHWDECEFLVRWMQQGYDEATWEPYSTLRLLDCQEDVRNEIMRYFRFVEPLPIATPKPAPTKKETKKRSTSSSRNNNAATAAWKAQSFPVLAFANGLALRDYQVDGVKWMSFNWAQGRNSILADEMGLGKTVQIAAFISHLHSHEGVPGPFLIVAPLSTLQHWRRECEAWAPKLNCLVYHGGAIAREIIRYWTTPLDVECTDARPFSEYEFKYDKKFAHKPFKFDIFVTSYEMVLADAKVMSRINWDLLVVDESHRLKNRDSKLFKELVRFKVKHCVMLTGTPVQNSIDELWVLLHFLDSQSFDSLEEFQAKFGDLKRKEDVDALHSLLKPYFLRRMKGDVEKDLPDRQEIVIDVEMTMLQKRLYKAIYEKNTEFLFQKSSVPSLMNIGMQLRKCCNHPYLIRGVEVSGSLRAVSSPVTYVLQEDQVEDSMDDDAKMDRLVAASGKFVLLDKLLPKLKSEGHRVLIFSQMVRMLDIIEDYLNHRSYSYERIDGNIRGSDRQTAIDNFTRTPDIFIFMLATRAGGVGINLTAADTVIIFDSDWNPQNDLQAQARCHRIGQTQHVKVYRLITKNTYEMAMFNRASMKLGLDQAVLHPMTTSVKGSASEKLTKKEIENLLKNGAYSIVEDKSDEKSKAFCEKDIDDILASSSRIIQFSSKPSMTGSSFAKASFVITTDDGEEPLDIDDPNFWQKVGFRYEPSEKENDLILFDSRKRRRVQRFVGSYSGLDDARPATVAGGATSVDDGDYHQEDSEGTQSDDEEDVDAGPVTAGAPPSVVKKEASSSNDGASDGGWSNRDRDAFLGVLSNFGYGRWDIIRQHVALEELRRAPHVPIANRSDDDLRYYALCLLAMCVAAENAATASSARRTASSPVRNLLTFPVLAADLRALLHRQNPESTWEAPTPDTKLAQVRAHLEAGLSDVKLAPAFERARFKTSVVKKSRSYLHSLERCYVLQFSIERVCVPEMNFHLLAECANYKLTAAVPCSWWTIECDAALIQGCHMFGHGNFDAINNCESLSLYHRLKAPSTAGSPKAPTTEEVAKATADDAPPEAVPPDAGEGDANVEPVAHADEAAAGAAAAPVYPSSKSLTFRLRALLTNLGKQVYEYNLTQQQQQQQQLQQQQQQQMQSMAAPHQTELQRPPGAPVPADIRSQAQFVSPDAPYDYSSQAVFDPAQAAAQALHPNAPQQQQQQQPQQYLGQEYSAAPYIVSYGGGSQMPVSGPGPVVQCNEQFGTFQNVIIPLQFVAEYRSLQNTSEVLIEAFPSALMDVLHKAHYLNGEFERKEAESRQLAATYPALKGPVDGLGDNAKELAALFRRVRRRTNKMLHIQQMLGQWAEANGFGADVGAIPADAPLPADLMEKRSSEADLRKRVGECLGSAALVCGRNSQLLLRLEHLAS</sequence>
<dbReference type="Pfam" id="PF00385">
    <property type="entry name" value="Chromo"/>
    <property type="match status" value="2"/>
</dbReference>
<keyword evidence="6" id="KW-0539">Nucleus</keyword>
<evidence type="ECO:0000259" key="9">
    <source>
        <dbReference type="PROSITE" id="PS51192"/>
    </source>
</evidence>
<dbReference type="Gene3D" id="1.10.10.60">
    <property type="entry name" value="Homeodomain-like"/>
    <property type="match status" value="1"/>
</dbReference>
<dbReference type="SMART" id="SM00490">
    <property type="entry name" value="HELICc"/>
    <property type="match status" value="1"/>
</dbReference>
<feature type="region of interest" description="Disordered" evidence="7">
    <location>
        <begin position="389"/>
        <end position="412"/>
    </location>
</feature>
<evidence type="ECO:0000313" key="11">
    <source>
        <dbReference type="EMBL" id="CEO98741.1"/>
    </source>
</evidence>
<dbReference type="Pfam" id="PF00176">
    <property type="entry name" value="SNF2-rel_dom"/>
    <property type="match status" value="1"/>
</dbReference>
<dbReference type="InterPro" id="IPR001650">
    <property type="entry name" value="Helicase_C-like"/>
</dbReference>
<dbReference type="PROSITE" id="PS51192">
    <property type="entry name" value="HELICASE_ATP_BIND_1"/>
    <property type="match status" value="1"/>
</dbReference>
<keyword evidence="12" id="KW-1185">Reference proteome</keyword>
<feature type="region of interest" description="Disordered" evidence="7">
    <location>
        <begin position="1510"/>
        <end position="1529"/>
    </location>
</feature>
<name>A0A0G4IUH2_PLABS</name>
<dbReference type="Pfam" id="PF00271">
    <property type="entry name" value="Helicase_C"/>
    <property type="match status" value="1"/>
</dbReference>
<protein>
    <submittedName>
        <fullName evidence="11">Uncharacterized protein</fullName>
    </submittedName>
</protein>
<evidence type="ECO:0000256" key="1">
    <source>
        <dbReference type="ARBA" id="ARBA00004123"/>
    </source>
</evidence>
<dbReference type="GO" id="GO:0005634">
    <property type="term" value="C:nucleus"/>
    <property type="evidence" value="ECO:0007669"/>
    <property type="project" value="UniProtKB-SubCell"/>
</dbReference>
<feature type="region of interest" description="Disordered" evidence="7">
    <location>
        <begin position="78"/>
        <end position="215"/>
    </location>
</feature>
<reference evidence="11 12" key="1">
    <citation type="submission" date="2015-02" db="EMBL/GenBank/DDBJ databases">
        <authorList>
            <person name="Chooi Y.-H."/>
        </authorList>
    </citation>
    <scope>NUCLEOTIDE SEQUENCE [LARGE SCALE GENOMIC DNA]</scope>
    <source>
        <strain evidence="11">E3</strain>
    </source>
</reference>
<evidence type="ECO:0000256" key="7">
    <source>
        <dbReference type="SAM" id="MobiDB-lite"/>
    </source>
</evidence>
<dbReference type="SMART" id="SM00298">
    <property type="entry name" value="CHROMO"/>
    <property type="match status" value="2"/>
</dbReference>
<keyword evidence="4" id="KW-0378">Hydrolase</keyword>
<dbReference type="SMART" id="SM00487">
    <property type="entry name" value="DEXDc"/>
    <property type="match status" value="1"/>
</dbReference>
<evidence type="ECO:0000256" key="4">
    <source>
        <dbReference type="ARBA" id="ARBA00022801"/>
    </source>
</evidence>
<dbReference type="InterPro" id="IPR038718">
    <property type="entry name" value="SNF2-like_sf"/>
</dbReference>
<keyword evidence="5" id="KW-0067">ATP-binding</keyword>
<dbReference type="Gene3D" id="3.40.50.10810">
    <property type="entry name" value="Tandem AAA-ATPase domain"/>
    <property type="match status" value="1"/>
</dbReference>
<dbReference type="Gene3D" id="3.40.50.300">
    <property type="entry name" value="P-loop containing nucleotide triphosphate hydrolases"/>
    <property type="match status" value="1"/>
</dbReference>
<dbReference type="CDD" id="cd18660">
    <property type="entry name" value="CD1_tandem"/>
    <property type="match status" value="1"/>
</dbReference>
<dbReference type="Gene3D" id="2.40.50.40">
    <property type="match status" value="2"/>
</dbReference>
<dbReference type="GO" id="GO:0042393">
    <property type="term" value="F:histone binding"/>
    <property type="evidence" value="ECO:0007669"/>
    <property type="project" value="TreeGrafter"/>
</dbReference>
<feature type="domain" description="Helicase ATP-binding" evidence="9">
    <location>
        <begin position="445"/>
        <end position="635"/>
    </location>
</feature>
<feature type="compositionally biased region" description="Low complexity" evidence="7">
    <location>
        <begin position="1115"/>
        <end position="1126"/>
    </location>
</feature>
<organism evidence="11 12">
    <name type="scientific">Plasmodiophora brassicae</name>
    <name type="common">Clubroot disease agent</name>
    <dbReference type="NCBI Taxonomy" id="37360"/>
    <lineage>
        <taxon>Eukaryota</taxon>
        <taxon>Sar</taxon>
        <taxon>Rhizaria</taxon>
        <taxon>Endomyxa</taxon>
        <taxon>Phytomyxea</taxon>
        <taxon>Plasmodiophorida</taxon>
        <taxon>Plasmodiophoridae</taxon>
        <taxon>Plasmodiophora</taxon>
    </lineage>
</organism>
<keyword evidence="3" id="KW-0547">Nucleotide-binding</keyword>
<dbReference type="PANTHER" id="PTHR45623:SF11">
    <property type="entry name" value="KISMET, ISOFORM C"/>
    <property type="match status" value="1"/>
</dbReference>
<dbReference type="STRING" id="37360.A0A0G4IUH2"/>
<dbReference type="PROSITE" id="PS50013">
    <property type="entry name" value="CHROMO_2"/>
    <property type="match status" value="1"/>
</dbReference>
<dbReference type="GO" id="GO:0140658">
    <property type="term" value="F:ATP-dependent chromatin remodeler activity"/>
    <property type="evidence" value="ECO:0007669"/>
    <property type="project" value="TreeGrafter"/>
</dbReference>
<evidence type="ECO:0000256" key="5">
    <source>
        <dbReference type="ARBA" id="ARBA00022840"/>
    </source>
</evidence>
<dbReference type="GO" id="GO:0000785">
    <property type="term" value="C:chromatin"/>
    <property type="evidence" value="ECO:0007669"/>
    <property type="project" value="TreeGrafter"/>
</dbReference>
<dbReference type="PANTHER" id="PTHR45623">
    <property type="entry name" value="CHROMODOMAIN-HELICASE-DNA-BINDING PROTEIN 3-RELATED-RELATED"/>
    <property type="match status" value="1"/>
</dbReference>
<feature type="compositionally biased region" description="Acidic residues" evidence="7">
    <location>
        <begin position="185"/>
        <end position="201"/>
    </location>
</feature>
<evidence type="ECO:0000256" key="2">
    <source>
        <dbReference type="ARBA" id="ARBA00022737"/>
    </source>
</evidence>
<dbReference type="GO" id="GO:0003677">
    <property type="term" value="F:DNA binding"/>
    <property type="evidence" value="ECO:0007669"/>
    <property type="project" value="TreeGrafter"/>
</dbReference>
<proteinExistence type="predicted"/>
<dbReference type="PROSITE" id="PS51194">
    <property type="entry name" value="HELICASE_CTER"/>
    <property type="match status" value="1"/>
</dbReference>
<gene>
    <name evidence="11" type="ORF">PBRA_006855</name>
</gene>
<feature type="region of interest" description="Disordered" evidence="7">
    <location>
        <begin position="1065"/>
        <end position="1126"/>
    </location>
</feature>
<evidence type="ECO:0000259" key="10">
    <source>
        <dbReference type="PROSITE" id="PS51194"/>
    </source>
</evidence>
<dbReference type="InterPro" id="IPR014001">
    <property type="entry name" value="Helicase_ATP-bd"/>
</dbReference>
<evidence type="ECO:0000256" key="6">
    <source>
        <dbReference type="ARBA" id="ARBA00023242"/>
    </source>
</evidence>
<feature type="compositionally biased region" description="Acidic residues" evidence="7">
    <location>
        <begin position="1085"/>
        <end position="1097"/>
    </location>
</feature>
<feature type="compositionally biased region" description="Acidic residues" evidence="7">
    <location>
        <begin position="116"/>
        <end position="126"/>
    </location>
</feature>
<dbReference type="InterPro" id="IPR023780">
    <property type="entry name" value="Chromo_domain"/>
</dbReference>
<dbReference type="CDD" id="cd18793">
    <property type="entry name" value="SF2_C_SNF"/>
    <property type="match status" value="1"/>
</dbReference>
<feature type="region of interest" description="Disordered" evidence="7">
    <location>
        <begin position="1452"/>
        <end position="1480"/>
    </location>
</feature>
<dbReference type="EMBL" id="CDSF01000087">
    <property type="protein sequence ID" value="CEO98741.1"/>
    <property type="molecule type" value="Genomic_DNA"/>
</dbReference>
<dbReference type="InterPro" id="IPR000330">
    <property type="entry name" value="SNF2_N"/>
</dbReference>
<evidence type="ECO:0000256" key="3">
    <source>
        <dbReference type="ARBA" id="ARBA00022741"/>
    </source>
</evidence>
<feature type="compositionally biased region" description="Low complexity" evidence="7">
    <location>
        <begin position="1510"/>
        <end position="1528"/>
    </location>
</feature>
<comment type="subcellular location">
    <subcellularLocation>
        <location evidence="1">Nucleus</location>
    </subcellularLocation>
</comment>
<dbReference type="Proteomes" id="UP000039324">
    <property type="component" value="Unassembled WGS sequence"/>
</dbReference>